<dbReference type="InterPro" id="IPR026050">
    <property type="entry name" value="C1GALT1/C1GALT1_chp1"/>
</dbReference>
<dbReference type="GO" id="GO:0000166">
    <property type="term" value="F:nucleotide binding"/>
    <property type="evidence" value="ECO:0007669"/>
    <property type="project" value="UniProtKB-KW"/>
</dbReference>
<dbReference type="Gene3D" id="3.90.550.50">
    <property type="match status" value="1"/>
</dbReference>
<evidence type="ECO:0000256" key="2">
    <source>
        <dbReference type="ARBA" id="ARBA00004922"/>
    </source>
</evidence>
<evidence type="ECO:0000256" key="9">
    <source>
        <dbReference type="ARBA" id="ARBA00022968"/>
    </source>
</evidence>
<accession>A0AAD5T423</accession>
<dbReference type="PANTHER" id="PTHR23033:SF47">
    <property type="entry name" value="APPLE DOMAIN-CONTAINING PROTEIN-RELATED"/>
    <property type="match status" value="1"/>
</dbReference>
<evidence type="ECO:0000313" key="14">
    <source>
        <dbReference type="Proteomes" id="UP001211907"/>
    </source>
</evidence>
<dbReference type="EMBL" id="JADGJH010000725">
    <property type="protein sequence ID" value="KAJ3123635.1"/>
    <property type="molecule type" value="Genomic_DNA"/>
</dbReference>
<dbReference type="Pfam" id="PF02434">
    <property type="entry name" value="Fringe"/>
    <property type="match status" value="1"/>
</dbReference>
<protein>
    <recommendedName>
        <fullName evidence="4">N-acetylgalactosaminide beta-1,3-galactosyltransferase</fullName>
        <ecNumber evidence="4">2.4.1.122</ecNumber>
    </recommendedName>
</protein>
<evidence type="ECO:0000313" key="13">
    <source>
        <dbReference type="EMBL" id="KAJ3123635.1"/>
    </source>
</evidence>
<evidence type="ECO:0000259" key="12">
    <source>
        <dbReference type="Pfam" id="PF02434"/>
    </source>
</evidence>
<dbReference type="InterPro" id="IPR003378">
    <property type="entry name" value="Fringe-like_glycosylTrfase"/>
</dbReference>
<evidence type="ECO:0000256" key="1">
    <source>
        <dbReference type="ARBA" id="ARBA00004606"/>
    </source>
</evidence>
<keyword evidence="9" id="KW-0735">Signal-anchor</keyword>
<organism evidence="13 14">
    <name type="scientific">Physocladia obscura</name>
    <dbReference type="NCBI Taxonomy" id="109957"/>
    <lineage>
        <taxon>Eukaryota</taxon>
        <taxon>Fungi</taxon>
        <taxon>Fungi incertae sedis</taxon>
        <taxon>Chytridiomycota</taxon>
        <taxon>Chytridiomycota incertae sedis</taxon>
        <taxon>Chytridiomycetes</taxon>
        <taxon>Chytridiales</taxon>
        <taxon>Chytriomycetaceae</taxon>
        <taxon>Physocladia</taxon>
    </lineage>
</organism>
<sequence length="460" mass="51070">MRVTTPRCALASALSVICAILAAISFLRWHATLLQTDQIIAVPDASPSQLTIAVPVAISSESIADFDSQNSPAKFVTPNQSISVFHSNDPPARNFHGVLPHFALALKTGSETAAARSAVQLMTFLSEAQNVILVAEAPTRIGSWIVEDVYSNAYTDAQARIDASKGTSPLVRMIRRVLDTDQVVGGQTAKSKGWTLDAHKNLPAFHLLRYRFPHADWYIMFDDDSYIYLNNLSEYLGTLNASKPYYIGQRNRFKGCDGVKEFGQGPLFAQGGAGIIISRGAMDVMAPILDTSGDIRVGLCMRDAGVNITHTEGFYGSPPNAAFQFPDNPCTKPYVFHHTLQHQIQALWDTETFVRNHSNNISSTVTMSDIFTFMHLHNARTRMPPLQIRMRNNTDIRGRVSKAREMSSPEECLNMCENEWNECVAWVFDGRVCWLKKGPGKAEETMGMWGGILIERYKCE</sequence>
<keyword evidence="10" id="KW-1133">Transmembrane helix</keyword>
<comment type="pathway">
    <text evidence="2">Protein modification; protein glycosylation.</text>
</comment>
<evidence type="ECO:0000256" key="3">
    <source>
        <dbReference type="ARBA" id="ARBA00006462"/>
    </source>
</evidence>
<evidence type="ECO:0000256" key="7">
    <source>
        <dbReference type="ARBA" id="ARBA00022692"/>
    </source>
</evidence>
<comment type="similarity">
    <text evidence="3">Belongs to the glycosyltransferase 31 family. Beta3-Gal-T subfamily.</text>
</comment>
<evidence type="ECO:0000256" key="10">
    <source>
        <dbReference type="ARBA" id="ARBA00022989"/>
    </source>
</evidence>
<comment type="subcellular location">
    <subcellularLocation>
        <location evidence="1">Membrane</location>
        <topology evidence="1">Single-pass type II membrane protein</topology>
    </subcellularLocation>
</comment>
<reference evidence="13" key="1">
    <citation type="submission" date="2020-05" db="EMBL/GenBank/DDBJ databases">
        <title>Phylogenomic resolution of chytrid fungi.</title>
        <authorList>
            <person name="Stajich J.E."/>
            <person name="Amses K."/>
            <person name="Simmons R."/>
            <person name="Seto K."/>
            <person name="Myers J."/>
            <person name="Bonds A."/>
            <person name="Quandt C.A."/>
            <person name="Barry K."/>
            <person name="Liu P."/>
            <person name="Grigoriev I."/>
            <person name="Longcore J.E."/>
            <person name="James T.Y."/>
        </authorList>
    </citation>
    <scope>NUCLEOTIDE SEQUENCE</scope>
    <source>
        <strain evidence="13">JEL0513</strain>
    </source>
</reference>
<evidence type="ECO:0000256" key="8">
    <source>
        <dbReference type="ARBA" id="ARBA00022741"/>
    </source>
</evidence>
<name>A0AAD5T423_9FUNG</name>
<gene>
    <name evidence="13" type="ORF">HK100_011540</name>
</gene>
<evidence type="ECO:0000256" key="6">
    <source>
        <dbReference type="ARBA" id="ARBA00022679"/>
    </source>
</evidence>
<dbReference type="GO" id="GO:0016263">
    <property type="term" value="F:glycoprotein-N-acetylgalactosamine 3-beta-galactosyltransferase activity"/>
    <property type="evidence" value="ECO:0007669"/>
    <property type="project" value="UniProtKB-EC"/>
</dbReference>
<dbReference type="AlphaFoldDB" id="A0AAD5T423"/>
<keyword evidence="6" id="KW-0808">Transferase</keyword>
<keyword evidence="7" id="KW-0812">Transmembrane</keyword>
<comment type="caution">
    <text evidence="13">The sequence shown here is derived from an EMBL/GenBank/DDBJ whole genome shotgun (WGS) entry which is preliminary data.</text>
</comment>
<dbReference type="PANTHER" id="PTHR23033">
    <property type="entry name" value="BETA1,3-GALACTOSYLTRANSFERASE"/>
    <property type="match status" value="1"/>
</dbReference>
<feature type="domain" description="Fringe-like glycosyltransferase" evidence="12">
    <location>
        <begin position="215"/>
        <end position="291"/>
    </location>
</feature>
<keyword evidence="8" id="KW-0547">Nucleotide-binding</keyword>
<dbReference type="Gene3D" id="3.50.4.10">
    <property type="entry name" value="Hepatocyte Growth Factor"/>
    <property type="match status" value="1"/>
</dbReference>
<keyword evidence="14" id="KW-1185">Reference proteome</keyword>
<dbReference type="EC" id="2.4.1.122" evidence="4"/>
<evidence type="ECO:0000256" key="4">
    <source>
        <dbReference type="ARBA" id="ARBA00012557"/>
    </source>
</evidence>
<evidence type="ECO:0000256" key="5">
    <source>
        <dbReference type="ARBA" id="ARBA00022676"/>
    </source>
</evidence>
<dbReference type="GO" id="GO:0016020">
    <property type="term" value="C:membrane"/>
    <property type="evidence" value="ECO:0007669"/>
    <property type="project" value="UniProtKB-SubCell"/>
</dbReference>
<dbReference type="Proteomes" id="UP001211907">
    <property type="component" value="Unassembled WGS sequence"/>
</dbReference>
<keyword evidence="11" id="KW-0472">Membrane</keyword>
<evidence type="ECO:0000256" key="11">
    <source>
        <dbReference type="ARBA" id="ARBA00023136"/>
    </source>
</evidence>
<proteinExistence type="inferred from homology"/>
<keyword evidence="5" id="KW-0328">Glycosyltransferase</keyword>